<dbReference type="CDD" id="cd17039">
    <property type="entry name" value="Ubl_ubiquitin_like"/>
    <property type="match status" value="1"/>
</dbReference>
<dbReference type="InterPro" id="IPR000626">
    <property type="entry name" value="Ubiquitin-like_dom"/>
</dbReference>
<protein>
    <recommendedName>
        <fullName evidence="1">Ubiquitin-like domain-containing protein</fullName>
    </recommendedName>
</protein>
<dbReference type="PROSITE" id="PS50053">
    <property type="entry name" value="UBIQUITIN_2"/>
    <property type="match status" value="1"/>
</dbReference>
<dbReference type="EMBL" id="CAXITT010000192">
    <property type="protein sequence ID" value="CAL1535104.1"/>
    <property type="molecule type" value="Genomic_DNA"/>
</dbReference>
<organism evidence="2 3">
    <name type="scientific">Lymnaea stagnalis</name>
    <name type="common">Great pond snail</name>
    <name type="synonym">Helix stagnalis</name>
    <dbReference type="NCBI Taxonomy" id="6523"/>
    <lineage>
        <taxon>Eukaryota</taxon>
        <taxon>Metazoa</taxon>
        <taxon>Spiralia</taxon>
        <taxon>Lophotrochozoa</taxon>
        <taxon>Mollusca</taxon>
        <taxon>Gastropoda</taxon>
        <taxon>Heterobranchia</taxon>
        <taxon>Euthyneura</taxon>
        <taxon>Panpulmonata</taxon>
        <taxon>Hygrophila</taxon>
        <taxon>Lymnaeoidea</taxon>
        <taxon>Lymnaeidae</taxon>
        <taxon>Lymnaea</taxon>
    </lineage>
</organism>
<name>A0AAV2HRB7_LYMST</name>
<evidence type="ECO:0000259" key="1">
    <source>
        <dbReference type="PROSITE" id="PS50053"/>
    </source>
</evidence>
<evidence type="ECO:0000313" key="2">
    <source>
        <dbReference type="EMBL" id="CAL1535104.1"/>
    </source>
</evidence>
<dbReference type="InterPro" id="IPR029071">
    <property type="entry name" value="Ubiquitin-like_domsf"/>
</dbReference>
<dbReference type="SUPFAM" id="SSF54236">
    <property type="entry name" value="Ubiquitin-like"/>
    <property type="match status" value="1"/>
</dbReference>
<evidence type="ECO:0000313" key="3">
    <source>
        <dbReference type="Proteomes" id="UP001497497"/>
    </source>
</evidence>
<dbReference type="AlphaFoldDB" id="A0AAV2HRB7"/>
<dbReference type="Gene3D" id="3.10.20.90">
    <property type="entry name" value="Phosphatidylinositol 3-kinase Catalytic Subunit, Chain A, domain 1"/>
    <property type="match status" value="1"/>
</dbReference>
<proteinExistence type="predicted"/>
<dbReference type="Proteomes" id="UP001497497">
    <property type="component" value="Unassembled WGS sequence"/>
</dbReference>
<keyword evidence="3" id="KW-1185">Reference proteome</keyword>
<feature type="domain" description="Ubiquitin-like" evidence="1">
    <location>
        <begin position="21"/>
        <end position="88"/>
    </location>
</feature>
<comment type="caution">
    <text evidence="2">The sequence shown here is derived from an EMBL/GenBank/DDBJ whole genome shotgun (WGS) entry which is preliminary data.</text>
</comment>
<accession>A0AAV2HRB7</accession>
<sequence length="102" mass="11413">MSGWAPVPGSAEARGCYEITFQVEISADHGTVTTQQADCRLDIAIIGLKEDFEHLFNLTPEEQEWTMDGNVLQNDLTLGHYGVGNNNSKQYIIFVRKVSPRQ</sequence>
<gene>
    <name evidence="2" type="ORF">GSLYS_00009064001</name>
</gene>
<reference evidence="2 3" key="1">
    <citation type="submission" date="2024-04" db="EMBL/GenBank/DDBJ databases">
        <authorList>
            <consortium name="Genoscope - CEA"/>
            <person name="William W."/>
        </authorList>
    </citation>
    <scope>NUCLEOTIDE SEQUENCE [LARGE SCALE GENOMIC DNA]</scope>
</reference>